<dbReference type="STRING" id="3088.A0A383WKM9"/>
<dbReference type="AlphaFoldDB" id="A0A383WKM9"/>
<evidence type="ECO:0000313" key="2">
    <source>
        <dbReference type="Proteomes" id="UP000256970"/>
    </source>
</evidence>
<reference evidence="1 2" key="1">
    <citation type="submission" date="2016-10" db="EMBL/GenBank/DDBJ databases">
        <authorList>
            <person name="Cai Z."/>
        </authorList>
    </citation>
    <scope>NUCLEOTIDE SEQUENCE [LARGE SCALE GENOMIC DNA]</scope>
</reference>
<sequence>MDAFLGAETRAFFRSLQLDMRVVRNTWRPQPRTMVFTNDQQDWVAKVVQALAAGQNVGVASMSANVLHSLKKHLVEELALLREDEVLLYDSAADDALKKRVRFVNRDWIIKRLVMLSPCIEAGVNFDRKHFHTMFLHLCSSTTPLGLMQMSVRIRQLEDSTVHCMCKGLSWHGAPEEFTPADAVNHIRWQENLTWPEGFHAELPCDEEPLETGEVARLPSATHPAMVVASHNYARIINGRARFLPDTIKLIEHAGHKWSRGTWHEKKQPGDDKALPQHNKQTVLLGARVIDSSEADALTALQLCNQLKREQKESLDRYFYCRAWGISNQALNAAFFEHHSAADNSAAPLRVLQAALTCGRTLDTAAASLADDGGEMTLPVQARAKVIAEMLQSLGVTNVLDTTQPITLAGEKLDALRTCQAFSTPESSRRTARVFDIHSSASGDFSKVGSITKRLAALIKVGTGIKVVTSSQLRRQEGVASRAYTIRFDATSVSGMAQLLKLKYGRLHRSAWACSEVADYLEQLQLSEPYSRHATQQSEPYNMIAAEAEQGDGGF</sequence>
<accession>A0A383WKM9</accession>
<evidence type="ECO:0000313" key="1">
    <source>
        <dbReference type="EMBL" id="SZX77772.1"/>
    </source>
</evidence>
<organism evidence="1 2">
    <name type="scientific">Tetradesmus obliquus</name>
    <name type="common">Green alga</name>
    <name type="synonym">Acutodesmus obliquus</name>
    <dbReference type="NCBI Taxonomy" id="3088"/>
    <lineage>
        <taxon>Eukaryota</taxon>
        <taxon>Viridiplantae</taxon>
        <taxon>Chlorophyta</taxon>
        <taxon>core chlorophytes</taxon>
        <taxon>Chlorophyceae</taxon>
        <taxon>CS clade</taxon>
        <taxon>Sphaeropleales</taxon>
        <taxon>Scenedesmaceae</taxon>
        <taxon>Tetradesmus</taxon>
    </lineage>
</organism>
<dbReference type="EMBL" id="FNXT01001294">
    <property type="protein sequence ID" value="SZX77772.1"/>
    <property type="molecule type" value="Genomic_DNA"/>
</dbReference>
<proteinExistence type="predicted"/>
<dbReference type="Proteomes" id="UP000256970">
    <property type="component" value="Unassembled WGS sequence"/>
</dbReference>
<keyword evidence="2" id="KW-1185">Reference proteome</keyword>
<protein>
    <submittedName>
        <fullName evidence="1">Uncharacterized protein</fullName>
    </submittedName>
</protein>
<gene>
    <name evidence="1" type="ORF">BQ4739_LOCUS18113</name>
</gene>
<name>A0A383WKM9_TETOB</name>